<dbReference type="EMBL" id="HQ711985">
    <property type="protein sequence ID" value="AEX55935.1"/>
    <property type="molecule type" value="Genomic_DNA"/>
</dbReference>
<accession>H2BDG8</accession>
<dbReference type="GeneID" id="11605170"/>
<name>H2BDG8_9CAUD</name>
<dbReference type="Proteomes" id="UP000007744">
    <property type="component" value="Segment"/>
</dbReference>
<keyword evidence="2" id="KW-1185">Reference proteome</keyword>
<dbReference type="OrthoDB" id="37253at10239"/>
<reference evidence="1 2" key="1">
    <citation type="submission" date="2010-12" db="EMBL/GenBank/DDBJ databases">
        <authorList>
            <person name="Kropinski A.M."/>
            <person name="Krylov V."/>
            <person name="Pleteneva E."/>
            <person name="Shaburova O."/>
            <person name="Bourkaltseva M."/>
            <person name="Krylov S.V."/>
            <person name="Miroshnikov K."/>
        </authorList>
    </citation>
    <scope>NUCLEOTIDE SEQUENCE [LARGE SCALE GENOMIC DNA]</scope>
</reference>
<dbReference type="RefSeq" id="YP_005098267.1">
    <property type="nucleotide sequence ID" value="NC_016765.1"/>
</dbReference>
<gene>
    <name evidence="1" type="ORF">PMG1_00064</name>
</gene>
<sequence length="87" mass="9778">MISDEQLAELADGCIDSIPCPISALYELAERLIAAEADAKRYRWLRDKNSIPGVVCTNSKVEKYFNEYMMCGQVMDKAIDAAMERTP</sequence>
<evidence type="ECO:0000313" key="2">
    <source>
        <dbReference type="Proteomes" id="UP000007744"/>
    </source>
</evidence>
<proteinExistence type="predicted"/>
<dbReference type="KEGG" id="vg:11605170"/>
<organism evidence="1 2">
    <name type="scientific">Pseudomonas phage PMG1</name>
    <dbReference type="NCBI Taxonomy" id="2992927"/>
    <lineage>
        <taxon>Viruses</taxon>
        <taxon>Duplodnaviria</taxon>
        <taxon>Heunggongvirae</taxon>
        <taxon>Uroviricota</taxon>
        <taxon>Caudoviricetes</taxon>
        <taxon>Detrevirus</taxon>
        <taxon>Detrevirus PMG1</taxon>
    </lineage>
</organism>
<evidence type="ECO:0000313" key="1">
    <source>
        <dbReference type="EMBL" id="AEX55935.1"/>
    </source>
</evidence>
<protein>
    <submittedName>
        <fullName evidence="1">Uncharacterized protein</fullName>
    </submittedName>
</protein>